<proteinExistence type="predicted"/>
<reference evidence="1" key="1">
    <citation type="submission" date="2021-10" db="EMBL/GenBank/DDBJ databases">
        <title>Melipona bicolor Genome sequencing and assembly.</title>
        <authorList>
            <person name="Araujo N.S."/>
            <person name="Arias M.C."/>
        </authorList>
    </citation>
    <scope>NUCLEOTIDE SEQUENCE</scope>
    <source>
        <strain evidence="1">USP_2M_L1-L4_2017</strain>
        <tissue evidence="1">Whole body</tissue>
    </source>
</reference>
<dbReference type="AlphaFoldDB" id="A0AA40GCR7"/>
<accession>A0AA40GCR7</accession>
<dbReference type="Proteomes" id="UP001177670">
    <property type="component" value="Unassembled WGS sequence"/>
</dbReference>
<gene>
    <name evidence="1" type="ORF">K0M31_007999</name>
</gene>
<evidence type="ECO:0000313" key="1">
    <source>
        <dbReference type="EMBL" id="KAK1135228.1"/>
    </source>
</evidence>
<comment type="caution">
    <text evidence="1">The sequence shown here is derived from an EMBL/GenBank/DDBJ whole genome shotgun (WGS) entry which is preliminary data.</text>
</comment>
<dbReference type="EMBL" id="JAHYIQ010000002">
    <property type="protein sequence ID" value="KAK1135228.1"/>
    <property type="molecule type" value="Genomic_DNA"/>
</dbReference>
<organism evidence="1 2">
    <name type="scientific">Melipona bicolor</name>
    <dbReference type="NCBI Taxonomy" id="60889"/>
    <lineage>
        <taxon>Eukaryota</taxon>
        <taxon>Metazoa</taxon>
        <taxon>Ecdysozoa</taxon>
        <taxon>Arthropoda</taxon>
        <taxon>Hexapoda</taxon>
        <taxon>Insecta</taxon>
        <taxon>Pterygota</taxon>
        <taxon>Neoptera</taxon>
        <taxon>Endopterygota</taxon>
        <taxon>Hymenoptera</taxon>
        <taxon>Apocrita</taxon>
        <taxon>Aculeata</taxon>
        <taxon>Apoidea</taxon>
        <taxon>Anthophila</taxon>
        <taxon>Apidae</taxon>
        <taxon>Melipona</taxon>
    </lineage>
</organism>
<protein>
    <submittedName>
        <fullName evidence="1">Uncharacterized protein</fullName>
    </submittedName>
</protein>
<evidence type="ECO:0000313" key="2">
    <source>
        <dbReference type="Proteomes" id="UP001177670"/>
    </source>
</evidence>
<name>A0AA40GCR7_9HYME</name>
<keyword evidence="2" id="KW-1185">Reference proteome</keyword>
<sequence>MDLVEGSLEHENLTAIYANIRLLASSVHARPSSILPSTFDHALVVGVCTCITLAEWLCSKISSEGGEVSSERGKLKKKRRTSCAAYRVTATIPLNGAVIKRKLIQISALESLCRIPVTRIARRYVEYNNLILFAERVRGPRGEESLAILKSAKSLNSEGENPINGWVKDEDTKGEGGWKSEGRLRAIPRAEEVARMGPLLVAV</sequence>